<dbReference type="EMBL" id="CM047908">
    <property type="protein sequence ID" value="KAJ0081124.1"/>
    <property type="molecule type" value="Genomic_DNA"/>
</dbReference>
<proteinExistence type="predicted"/>
<keyword evidence="2" id="KW-1185">Reference proteome</keyword>
<accession>A0ACC1A0Y2</accession>
<comment type="caution">
    <text evidence="1">The sequence shown here is derived from an EMBL/GenBank/DDBJ whole genome shotgun (WGS) entry which is preliminary data.</text>
</comment>
<sequence length="20" mass="2639">MVKALKMWYLLKWWRNWASK</sequence>
<evidence type="ECO:0000313" key="2">
    <source>
        <dbReference type="Proteomes" id="UP001164250"/>
    </source>
</evidence>
<dbReference type="Proteomes" id="UP001164250">
    <property type="component" value="Chromosome 12"/>
</dbReference>
<reference evidence="2" key="1">
    <citation type="journal article" date="2023" name="G3 (Bethesda)">
        <title>Genome assembly and association tests identify interacting loci associated with vigor, precocity, and sex in interspecific pistachio rootstocks.</title>
        <authorList>
            <person name="Palmer W."/>
            <person name="Jacygrad E."/>
            <person name="Sagayaradj S."/>
            <person name="Cavanaugh K."/>
            <person name="Han R."/>
            <person name="Bertier L."/>
            <person name="Beede B."/>
            <person name="Kafkas S."/>
            <person name="Golino D."/>
            <person name="Preece J."/>
            <person name="Michelmore R."/>
        </authorList>
    </citation>
    <scope>NUCLEOTIDE SEQUENCE [LARGE SCALE GENOMIC DNA]</scope>
</reference>
<protein>
    <submittedName>
        <fullName evidence="1">Uncharacterized protein</fullName>
    </submittedName>
</protein>
<gene>
    <name evidence="1" type="ORF">Patl1_11378</name>
</gene>
<evidence type="ECO:0000313" key="1">
    <source>
        <dbReference type="EMBL" id="KAJ0081124.1"/>
    </source>
</evidence>
<name>A0ACC1A0Y2_9ROSI</name>
<organism evidence="1 2">
    <name type="scientific">Pistacia atlantica</name>
    <dbReference type="NCBI Taxonomy" id="434234"/>
    <lineage>
        <taxon>Eukaryota</taxon>
        <taxon>Viridiplantae</taxon>
        <taxon>Streptophyta</taxon>
        <taxon>Embryophyta</taxon>
        <taxon>Tracheophyta</taxon>
        <taxon>Spermatophyta</taxon>
        <taxon>Magnoliopsida</taxon>
        <taxon>eudicotyledons</taxon>
        <taxon>Gunneridae</taxon>
        <taxon>Pentapetalae</taxon>
        <taxon>rosids</taxon>
        <taxon>malvids</taxon>
        <taxon>Sapindales</taxon>
        <taxon>Anacardiaceae</taxon>
        <taxon>Pistacia</taxon>
    </lineage>
</organism>